<dbReference type="Gene3D" id="2.30.180.10">
    <property type="entry name" value="FAS1 domain"/>
    <property type="match status" value="1"/>
</dbReference>
<proteinExistence type="predicted"/>
<dbReference type="Pfam" id="PF02469">
    <property type="entry name" value="Fasciclin"/>
    <property type="match status" value="1"/>
</dbReference>
<accession>A0A1M5GZS4</accession>
<feature type="transmembrane region" description="Helical" evidence="1">
    <location>
        <begin position="12"/>
        <end position="30"/>
    </location>
</feature>
<keyword evidence="4" id="KW-1185">Reference proteome</keyword>
<dbReference type="AlphaFoldDB" id="A0A1M5GZS4"/>
<organism evidence="3 4">
    <name type="scientific">Pedobacter caeni</name>
    <dbReference type="NCBI Taxonomy" id="288992"/>
    <lineage>
        <taxon>Bacteria</taxon>
        <taxon>Pseudomonadati</taxon>
        <taxon>Bacteroidota</taxon>
        <taxon>Sphingobacteriia</taxon>
        <taxon>Sphingobacteriales</taxon>
        <taxon>Sphingobacteriaceae</taxon>
        <taxon>Pedobacter</taxon>
    </lineage>
</organism>
<dbReference type="PROSITE" id="PS51257">
    <property type="entry name" value="PROKAR_LIPOPROTEIN"/>
    <property type="match status" value="1"/>
</dbReference>
<evidence type="ECO:0000313" key="4">
    <source>
        <dbReference type="Proteomes" id="UP000184287"/>
    </source>
</evidence>
<keyword evidence="1" id="KW-0812">Transmembrane</keyword>
<keyword evidence="1" id="KW-1133">Transmembrane helix</keyword>
<dbReference type="InterPro" id="IPR036378">
    <property type="entry name" value="FAS1_dom_sf"/>
</dbReference>
<feature type="domain" description="FAS1" evidence="2">
    <location>
        <begin position="65"/>
        <end position="220"/>
    </location>
</feature>
<evidence type="ECO:0000256" key="1">
    <source>
        <dbReference type="SAM" id="Phobius"/>
    </source>
</evidence>
<name>A0A1M5GZS4_9SPHI</name>
<dbReference type="Proteomes" id="UP000184287">
    <property type="component" value="Unassembled WGS sequence"/>
</dbReference>
<dbReference type="SUPFAM" id="SSF82153">
    <property type="entry name" value="FAS1 domain"/>
    <property type="match status" value="1"/>
</dbReference>
<dbReference type="EMBL" id="FQUQ01000004">
    <property type="protein sequence ID" value="SHG09259.1"/>
    <property type="molecule type" value="Genomic_DNA"/>
</dbReference>
<reference evidence="4" key="1">
    <citation type="submission" date="2016-11" db="EMBL/GenBank/DDBJ databases">
        <authorList>
            <person name="Varghese N."/>
            <person name="Submissions S."/>
        </authorList>
    </citation>
    <scope>NUCLEOTIDE SEQUENCE [LARGE SCALE GENOMIC DNA]</scope>
    <source>
        <strain evidence="4">DSM 16990</strain>
    </source>
</reference>
<dbReference type="InterPro" id="IPR000782">
    <property type="entry name" value="FAS1_domain"/>
</dbReference>
<keyword evidence="1" id="KW-0472">Membrane</keyword>
<evidence type="ECO:0000313" key="3">
    <source>
        <dbReference type="EMBL" id="SHG09259.1"/>
    </source>
</evidence>
<evidence type="ECO:0000259" key="2">
    <source>
        <dbReference type="Pfam" id="PF02469"/>
    </source>
</evidence>
<dbReference type="STRING" id="288992.SAMN04488522_104442"/>
<sequence>MKDLIKIDMKKINVFKTIFYTCFCIAMLAACKKKDYYLDGGLAMQSEEEKAMTMYDFLNSRTKGNFDSLIKIIDMTGTKALVNQPGITFFPPINEGVILFQNEYRQKPSDPKQRNRPLSKMNVDSLKYMLNRFIVPGAKITLEQAYADGRKYYKDNNGDSLMITGVREDYNNGGVTAIGQGRMKIVYEHRRTIKDSKNDTLQMKTHNLITANGIIHVLDKGGNFHTKMIIKK</sequence>
<protein>
    <submittedName>
        <fullName evidence="3">Fasciclin domain-containing protein</fullName>
    </submittedName>
</protein>
<gene>
    <name evidence="3" type="ORF">SAMN04488522_104442</name>
</gene>